<protein>
    <recommendedName>
        <fullName evidence="2">Anti-sigma factor antagonist</fullName>
    </recommendedName>
</protein>
<dbReference type="EMBL" id="BOOQ01000042">
    <property type="protein sequence ID" value="GII49491.1"/>
    <property type="molecule type" value="Genomic_DNA"/>
</dbReference>
<keyword evidence="5" id="KW-1185">Reference proteome</keyword>
<name>A0A8J3XRJ5_9ACTN</name>
<dbReference type="NCBIfam" id="TIGR00377">
    <property type="entry name" value="ant_ant_sig"/>
    <property type="match status" value="1"/>
</dbReference>
<dbReference type="RefSeq" id="WP_203979063.1">
    <property type="nucleotide sequence ID" value="NZ_BAAAKY010000003.1"/>
</dbReference>
<accession>A0A8J3XRJ5</accession>
<organism evidence="4 5">
    <name type="scientific">Planotetraspora silvatica</name>
    <dbReference type="NCBI Taxonomy" id="234614"/>
    <lineage>
        <taxon>Bacteria</taxon>
        <taxon>Bacillati</taxon>
        <taxon>Actinomycetota</taxon>
        <taxon>Actinomycetes</taxon>
        <taxon>Streptosporangiales</taxon>
        <taxon>Streptosporangiaceae</taxon>
        <taxon>Planotetraspora</taxon>
    </lineage>
</organism>
<dbReference type="Proteomes" id="UP000644610">
    <property type="component" value="Unassembled WGS sequence"/>
</dbReference>
<evidence type="ECO:0000313" key="4">
    <source>
        <dbReference type="EMBL" id="GII49491.1"/>
    </source>
</evidence>
<dbReference type="PANTHER" id="PTHR33495">
    <property type="entry name" value="ANTI-SIGMA FACTOR ANTAGONIST TM_1081-RELATED-RELATED"/>
    <property type="match status" value="1"/>
</dbReference>
<dbReference type="PROSITE" id="PS50801">
    <property type="entry name" value="STAS"/>
    <property type="match status" value="1"/>
</dbReference>
<dbReference type="PANTHER" id="PTHR33495:SF2">
    <property type="entry name" value="ANTI-SIGMA FACTOR ANTAGONIST TM_1081-RELATED"/>
    <property type="match status" value="1"/>
</dbReference>
<dbReference type="GO" id="GO:0043856">
    <property type="term" value="F:anti-sigma factor antagonist activity"/>
    <property type="evidence" value="ECO:0007669"/>
    <property type="project" value="InterPro"/>
</dbReference>
<evidence type="ECO:0000256" key="2">
    <source>
        <dbReference type="RuleBase" id="RU003749"/>
    </source>
</evidence>
<dbReference type="InterPro" id="IPR002645">
    <property type="entry name" value="STAS_dom"/>
</dbReference>
<feature type="domain" description="STAS" evidence="3">
    <location>
        <begin position="4"/>
        <end position="112"/>
    </location>
</feature>
<dbReference type="AlphaFoldDB" id="A0A8J3XRJ5"/>
<evidence type="ECO:0000259" key="3">
    <source>
        <dbReference type="PROSITE" id="PS50801"/>
    </source>
</evidence>
<proteinExistence type="inferred from homology"/>
<dbReference type="SUPFAM" id="SSF52091">
    <property type="entry name" value="SpoIIaa-like"/>
    <property type="match status" value="1"/>
</dbReference>
<comment type="similarity">
    <text evidence="1 2">Belongs to the anti-sigma-factor antagonist family.</text>
</comment>
<dbReference type="InterPro" id="IPR003658">
    <property type="entry name" value="Anti-sigma_ant"/>
</dbReference>
<comment type="caution">
    <text evidence="4">The sequence shown here is derived from an EMBL/GenBank/DDBJ whole genome shotgun (WGS) entry which is preliminary data.</text>
</comment>
<gene>
    <name evidence="4" type="primary">rsfB</name>
    <name evidence="4" type="ORF">Psi02_59150</name>
</gene>
<dbReference type="CDD" id="cd07043">
    <property type="entry name" value="STAS_anti-anti-sigma_factors"/>
    <property type="match status" value="1"/>
</dbReference>
<reference evidence="4" key="1">
    <citation type="submission" date="2021-01" db="EMBL/GenBank/DDBJ databases">
        <title>Whole genome shotgun sequence of Planotetraspora silvatica NBRC 100141.</title>
        <authorList>
            <person name="Komaki H."/>
            <person name="Tamura T."/>
        </authorList>
    </citation>
    <scope>NUCLEOTIDE SEQUENCE</scope>
    <source>
        <strain evidence="4">NBRC 100141</strain>
    </source>
</reference>
<dbReference type="InterPro" id="IPR036513">
    <property type="entry name" value="STAS_dom_sf"/>
</dbReference>
<dbReference type="Gene3D" id="3.30.750.24">
    <property type="entry name" value="STAS domain"/>
    <property type="match status" value="1"/>
</dbReference>
<evidence type="ECO:0000313" key="5">
    <source>
        <dbReference type="Proteomes" id="UP000644610"/>
    </source>
</evidence>
<sequence length="119" mass="13118">MSDFRVTVETHPPFTVVSVSGEIDIITEPAFRAQVDELLDRPAVRLLFDLTDLRFLDSAGLRVILDAYGRLGRGDRVAVCGLLPNIRRLFHILGLTGRLPIYPTLHEALTSASTSHPPA</sequence>
<evidence type="ECO:0000256" key="1">
    <source>
        <dbReference type="ARBA" id="ARBA00009013"/>
    </source>
</evidence>
<dbReference type="Pfam" id="PF01740">
    <property type="entry name" value="STAS"/>
    <property type="match status" value="1"/>
</dbReference>